<dbReference type="Proteomes" id="UP001596180">
    <property type="component" value="Unassembled WGS sequence"/>
</dbReference>
<name>A0ABW1DV40_9ACTN</name>
<accession>A0ABW1DV40</accession>
<dbReference type="EMBL" id="JBHSOA010000012">
    <property type="protein sequence ID" value="MFC5851661.1"/>
    <property type="molecule type" value="Genomic_DNA"/>
</dbReference>
<sequence length="122" mass="13338">MTPISPAGIRLRVLGAMECQSKVDEHVATGLPEGQEREEPLESLRGFEEAARQRTADLRTQLARAEEFATTLRERIEPIKTGRTGEESEGGPRPELTAPAWPRHSGKAPSRVPHRCCGTIGA</sequence>
<proteinExistence type="predicted"/>
<feature type="region of interest" description="Disordered" evidence="1">
    <location>
        <begin position="71"/>
        <end position="122"/>
    </location>
</feature>
<evidence type="ECO:0000313" key="3">
    <source>
        <dbReference type="Proteomes" id="UP001596180"/>
    </source>
</evidence>
<gene>
    <name evidence="2" type="ORF">ACFPZI_07325</name>
</gene>
<protein>
    <submittedName>
        <fullName evidence="2">Uncharacterized protein</fullName>
    </submittedName>
</protein>
<keyword evidence="3" id="KW-1185">Reference proteome</keyword>
<dbReference type="RefSeq" id="WP_381360004.1">
    <property type="nucleotide sequence ID" value="NZ_JBHSOA010000012.1"/>
</dbReference>
<comment type="caution">
    <text evidence="2">The sequence shown here is derived from an EMBL/GenBank/DDBJ whole genome shotgun (WGS) entry which is preliminary data.</text>
</comment>
<evidence type="ECO:0000256" key="1">
    <source>
        <dbReference type="SAM" id="MobiDB-lite"/>
    </source>
</evidence>
<reference evidence="3" key="1">
    <citation type="journal article" date="2019" name="Int. J. Syst. Evol. Microbiol.">
        <title>The Global Catalogue of Microorganisms (GCM) 10K type strain sequencing project: providing services to taxonomists for standard genome sequencing and annotation.</title>
        <authorList>
            <consortium name="The Broad Institute Genomics Platform"/>
            <consortium name="The Broad Institute Genome Sequencing Center for Infectious Disease"/>
            <person name="Wu L."/>
            <person name="Ma J."/>
        </authorList>
    </citation>
    <scope>NUCLEOTIDE SEQUENCE [LARGE SCALE GENOMIC DNA]</scope>
    <source>
        <strain evidence="3">JCM 10411</strain>
    </source>
</reference>
<evidence type="ECO:0000313" key="2">
    <source>
        <dbReference type="EMBL" id="MFC5851661.1"/>
    </source>
</evidence>
<organism evidence="2 3">
    <name type="scientific">Streptomyces chlorus</name>
    <dbReference type="NCBI Taxonomy" id="887452"/>
    <lineage>
        <taxon>Bacteria</taxon>
        <taxon>Bacillati</taxon>
        <taxon>Actinomycetota</taxon>
        <taxon>Actinomycetes</taxon>
        <taxon>Kitasatosporales</taxon>
        <taxon>Streptomycetaceae</taxon>
        <taxon>Streptomyces</taxon>
    </lineage>
</organism>
<feature type="compositionally biased region" description="Basic and acidic residues" evidence="1">
    <location>
        <begin position="71"/>
        <end position="92"/>
    </location>
</feature>